<organism evidence="1 2">
    <name type="scientific">Alkalicoccobacillus murimartini</name>
    <dbReference type="NCBI Taxonomy" id="171685"/>
    <lineage>
        <taxon>Bacteria</taxon>
        <taxon>Bacillati</taxon>
        <taxon>Bacillota</taxon>
        <taxon>Bacilli</taxon>
        <taxon>Bacillales</taxon>
        <taxon>Bacillaceae</taxon>
        <taxon>Alkalicoccobacillus</taxon>
    </lineage>
</organism>
<keyword evidence="1" id="KW-0969">Cilium</keyword>
<keyword evidence="2" id="KW-1185">Reference proteome</keyword>
<sequence length="119" mass="13705">MTILTQLLSQTAELQKHIETGLPIGDDERMAFIKQLDIGLINRGELINQLKDYQVKPAEEEIKEDVLKQNAAFQARLTMLQNQIRIDLKQIQLKKETGRKYEQPFDGMTDGAFFDKRGV</sequence>
<dbReference type="EMBL" id="JAUSUA010000002">
    <property type="protein sequence ID" value="MDQ0206757.1"/>
    <property type="molecule type" value="Genomic_DNA"/>
</dbReference>
<dbReference type="RefSeq" id="WP_306981517.1">
    <property type="nucleotide sequence ID" value="NZ_JAUSUA010000002.1"/>
</dbReference>
<name>A0ABT9YHS9_9BACI</name>
<keyword evidence="1" id="KW-0966">Cell projection</keyword>
<reference evidence="1 2" key="1">
    <citation type="submission" date="2023-07" db="EMBL/GenBank/DDBJ databases">
        <title>Genomic Encyclopedia of Type Strains, Phase IV (KMG-IV): sequencing the most valuable type-strain genomes for metagenomic binning, comparative biology and taxonomic classification.</title>
        <authorList>
            <person name="Goeker M."/>
        </authorList>
    </citation>
    <scope>NUCLEOTIDE SEQUENCE [LARGE SCALE GENOMIC DNA]</scope>
    <source>
        <strain evidence="1 2">DSM 19154</strain>
    </source>
</reference>
<protein>
    <submittedName>
        <fullName evidence="1">Flagellar protein FliT</fullName>
    </submittedName>
</protein>
<dbReference type="Proteomes" id="UP001225034">
    <property type="component" value="Unassembled WGS sequence"/>
</dbReference>
<keyword evidence="1" id="KW-0282">Flagellum</keyword>
<evidence type="ECO:0000313" key="2">
    <source>
        <dbReference type="Proteomes" id="UP001225034"/>
    </source>
</evidence>
<gene>
    <name evidence="1" type="ORF">J2S05_001556</name>
</gene>
<evidence type="ECO:0000313" key="1">
    <source>
        <dbReference type="EMBL" id="MDQ0206757.1"/>
    </source>
</evidence>
<accession>A0ABT9YHS9</accession>
<comment type="caution">
    <text evidence="1">The sequence shown here is derived from an EMBL/GenBank/DDBJ whole genome shotgun (WGS) entry which is preliminary data.</text>
</comment>
<proteinExistence type="predicted"/>